<dbReference type="PANTHER" id="PTHR33361">
    <property type="entry name" value="GLR0591 PROTEIN"/>
    <property type="match status" value="1"/>
</dbReference>
<name>A0A143BLD0_9BACT</name>
<feature type="region of interest" description="Disordered" evidence="1">
    <location>
        <begin position="193"/>
        <end position="218"/>
    </location>
</feature>
<dbReference type="KEGG" id="gph:GEMMAAP_11535"/>
<dbReference type="Proteomes" id="UP000076404">
    <property type="component" value="Chromosome"/>
</dbReference>
<protein>
    <recommendedName>
        <fullName evidence="5">X-Pro dipeptidyl-peptidase</fullName>
    </recommendedName>
</protein>
<evidence type="ECO:0008006" key="5">
    <source>
        <dbReference type="Google" id="ProtNLM"/>
    </source>
</evidence>
<feature type="signal peptide" evidence="2">
    <location>
        <begin position="1"/>
        <end position="27"/>
    </location>
</feature>
<feature type="compositionally biased region" description="Low complexity" evidence="1">
    <location>
        <begin position="299"/>
        <end position="311"/>
    </location>
</feature>
<evidence type="ECO:0000256" key="2">
    <source>
        <dbReference type="SAM" id="SignalP"/>
    </source>
</evidence>
<dbReference type="EMBL" id="CP011454">
    <property type="protein sequence ID" value="AMW05264.1"/>
    <property type="molecule type" value="Genomic_DNA"/>
</dbReference>
<reference evidence="3 4" key="1">
    <citation type="journal article" date="2014" name="Proc. Natl. Acad. Sci. U.S.A.">
        <title>Functional type 2 photosynthetic reaction centers found in the rare bacterial phylum Gemmatimonadetes.</title>
        <authorList>
            <person name="Zeng Y."/>
            <person name="Feng F."/>
            <person name="Medova H."/>
            <person name="Dean J."/>
            <person name="Koblizek M."/>
        </authorList>
    </citation>
    <scope>NUCLEOTIDE SEQUENCE [LARGE SCALE GENOMIC DNA]</scope>
    <source>
        <strain evidence="3 4">AP64</strain>
    </source>
</reference>
<feature type="chain" id="PRO_5007506943" description="X-Pro dipeptidyl-peptidase" evidence="2">
    <location>
        <begin position="28"/>
        <end position="659"/>
    </location>
</feature>
<organism evidence="3 4">
    <name type="scientific">Gemmatimonas phototrophica</name>
    <dbReference type="NCBI Taxonomy" id="1379270"/>
    <lineage>
        <taxon>Bacteria</taxon>
        <taxon>Pseudomonadati</taxon>
        <taxon>Gemmatimonadota</taxon>
        <taxon>Gemmatimonadia</taxon>
        <taxon>Gemmatimonadales</taxon>
        <taxon>Gemmatimonadaceae</taxon>
        <taxon>Gemmatimonas</taxon>
    </lineage>
</organism>
<evidence type="ECO:0000256" key="1">
    <source>
        <dbReference type="SAM" id="MobiDB-lite"/>
    </source>
</evidence>
<dbReference type="eggNOG" id="COG4805">
    <property type="taxonomic scope" value="Bacteria"/>
</dbReference>
<reference evidence="3 4" key="2">
    <citation type="journal article" date="2016" name="Environ. Microbiol. Rep.">
        <title>Metagenomic evidence for the presence of phototrophic Gemmatimonadetes bacteria in diverse environments.</title>
        <authorList>
            <person name="Zeng Y."/>
            <person name="Baumbach J."/>
            <person name="Barbosa E.G."/>
            <person name="Azevedo V."/>
            <person name="Zhang C."/>
            <person name="Koblizek M."/>
        </authorList>
    </citation>
    <scope>NUCLEOTIDE SEQUENCE [LARGE SCALE GENOMIC DNA]</scope>
    <source>
        <strain evidence="3 4">AP64</strain>
    </source>
</reference>
<accession>A0A143BLD0</accession>
<dbReference type="PANTHER" id="PTHR33361:SF2">
    <property type="entry name" value="DUF885 DOMAIN-CONTAINING PROTEIN"/>
    <property type="match status" value="1"/>
</dbReference>
<gene>
    <name evidence="3" type="ORF">GEMMAAP_11535</name>
</gene>
<feature type="region of interest" description="Disordered" evidence="1">
    <location>
        <begin position="287"/>
        <end position="312"/>
    </location>
</feature>
<dbReference type="AlphaFoldDB" id="A0A143BLD0"/>
<evidence type="ECO:0000313" key="4">
    <source>
        <dbReference type="Proteomes" id="UP000076404"/>
    </source>
</evidence>
<keyword evidence="2" id="KW-0732">Signal</keyword>
<proteinExistence type="predicted"/>
<dbReference type="STRING" id="1379270.GEMMAAP_11535"/>
<feature type="compositionally biased region" description="Gly residues" evidence="1">
    <location>
        <begin position="288"/>
        <end position="298"/>
    </location>
</feature>
<evidence type="ECO:0000313" key="3">
    <source>
        <dbReference type="EMBL" id="AMW05264.1"/>
    </source>
</evidence>
<sequence>MERVVHPRRFASAFLVSGLLAPCVALAQGPGVPPTTKQIFPADPKASVPALSQFMGTTTSELAEVITRFAADQSALQRRYDAPDSKSQRTRMRAFFSAWRERLTGLDFGKLSQEGKADYVLLDNHLRYQLELMEREDKQMQEMAPLMPFGDRLLALHEARRELNSINGQQAARTLSEVTKQIDSLRALLEPAPGGAARAGGDSSRARASAPKVSRTVGNRTADQLDQIRNVVSQWYRFYSGYDPVFTWWAATPYQTLDEAMRRYTQTIRQRIVGIQVAAAAPSVAATGGPGGGRGPGGAAAQAPRNAASANEPIIGDPIGAEGLAMDLRHAMIPYTADELVAIAEREYAFSEAEAKKAARQLGFGDDWKAAMEKVKNMYVEPGKQPDLIRDLANEAEAFFGKQDWVTIPALAREDWRMEMLSPERQRVSPFFLGGENILVSYPTNEMTDEEKMMSMRGNNPHFSRATVFHELNPGHHLQGFMTARYNTHRRLFNTPFWNEGMALYWEMFLWDHDFHVRPEDRLGALAWRMHRSARIVFSLSFHLGKMTPEQCIEYLVDKVPFERANSEAEVRRSFNGSYSPIYQAAYMLGGLQLRSLYKELVASGKMKDREFHDALYQGGPMPIAMVRARLAKVPLERGGAAPWKFAEQLPAPRPFPVK</sequence>
<keyword evidence="4" id="KW-1185">Reference proteome</keyword>
<dbReference type="Pfam" id="PF05960">
    <property type="entry name" value="DUF885"/>
    <property type="match status" value="1"/>
</dbReference>
<dbReference type="InterPro" id="IPR010281">
    <property type="entry name" value="DUF885"/>
</dbReference>
<feature type="compositionally biased region" description="Low complexity" evidence="1">
    <location>
        <begin position="193"/>
        <end position="211"/>
    </location>
</feature>